<accession>A0A8H3TRD8</accession>
<sequence length="351" mass="38451">MLLLQCVMILPQDSSHIPKHSPEGIAPALLNTIFGKRSSSVPPSSAKQDKRSRSRQLKDGEPKVQHCIRFWIGVNCEEGARSPIKGSKEPLLSPGIGWVPPFFADLAASPRRPPAPARAVSYSSARLGPGQDGAMEEGRVNPGVCLASARKRSASQQSIRLTTNSLEKQRNGYINLEVSDGRCLTILLNILQSSQTQGLLSPQSVTGELDIDDRDEAIQEVIQIREEGLSASSSRFDQSVDPDDLDEGNTRGLHLRLSRSHDASHMSVPNGTDSDDDQARSLVRTPVLKNESDAAVDGRPSRSKEMRHFEHLVKSRAEFPDIQVTPVNAYHYERAHSASPARFARALPHII</sequence>
<feature type="region of interest" description="Disordered" evidence="1">
    <location>
        <begin position="37"/>
        <end position="61"/>
    </location>
</feature>
<organism evidence="2 3">
    <name type="scientific">Naganishia liquefaciens</name>
    <dbReference type="NCBI Taxonomy" id="104408"/>
    <lineage>
        <taxon>Eukaryota</taxon>
        <taxon>Fungi</taxon>
        <taxon>Dikarya</taxon>
        <taxon>Basidiomycota</taxon>
        <taxon>Agaricomycotina</taxon>
        <taxon>Tremellomycetes</taxon>
        <taxon>Filobasidiales</taxon>
        <taxon>Filobasidiaceae</taxon>
        <taxon>Naganishia</taxon>
    </lineage>
</organism>
<feature type="compositionally biased region" description="Basic and acidic residues" evidence="1">
    <location>
        <begin position="47"/>
        <end position="61"/>
    </location>
</feature>
<reference evidence="2" key="1">
    <citation type="submission" date="2020-07" db="EMBL/GenBank/DDBJ databases">
        <title>Draft Genome Sequence of a Deep-Sea Yeast, Naganishia (Cryptococcus) liquefaciens strain N6.</title>
        <authorList>
            <person name="Han Y.W."/>
            <person name="Kajitani R."/>
            <person name="Morimoto H."/>
            <person name="Parhat M."/>
            <person name="Tsubouchi H."/>
            <person name="Bakenova O."/>
            <person name="Ogata M."/>
            <person name="Argunhan B."/>
            <person name="Aoki R."/>
            <person name="Kajiwara S."/>
            <person name="Itoh T."/>
            <person name="Iwasaki H."/>
        </authorList>
    </citation>
    <scope>NUCLEOTIDE SEQUENCE</scope>
    <source>
        <strain evidence="2">N6</strain>
    </source>
</reference>
<dbReference type="OrthoDB" id="5396786at2759"/>
<keyword evidence="3" id="KW-1185">Reference proteome</keyword>
<protein>
    <submittedName>
        <fullName evidence="2">Uncharacterized protein</fullName>
    </submittedName>
</protein>
<dbReference type="EMBL" id="BLZA01000013">
    <property type="protein sequence ID" value="GHJ85566.1"/>
    <property type="molecule type" value="Genomic_DNA"/>
</dbReference>
<gene>
    <name evidence="2" type="ORF">NliqN6_1968</name>
</gene>
<evidence type="ECO:0000256" key="1">
    <source>
        <dbReference type="SAM" id="MobiDB-lite"/>
    </source>
</evidence>
<proteinExistence type="predicted"/>
<feature type="region of interest" description="Disordered" evidence="1">
    <location>
        <begin position="257"/>
        <end position="304"/>
    </location>
</feature>
<evidence type="ECO:0000313" key="2">
    <source>
        <dbReference type="EMBL" id="GHJ85566.1"/>
    </source>
</evidence>
<comment type="caution">
    <text evidence="2">The sequence shown here is derived from an EMBL/GenBank/DDBJ whole genome shotgun (WGS) entry which is preliminary data.</text>
</comment>
<evidence type="ECO:0000313" key="3">
    <source>
        <dbReference type="Proteomes" id="UP000620104"/>
    </source>
</evidence>
<dbReference type="Proteomes" id="UP000620104">
    <property type="component" value="Unassembled WGS sequence"/>
</dbReference>
<name>A0A8H3TRD8_9TREE</name>
<feature type="region of interest" description="Disordered" evidence="1">
    <location>
        <begin position="231"/>
        <end position="250"/>
    </location>
</feature>
<dbReference type="AlphaFoldDB" id="A0A8H3TRD8"/>
<feature type="compositionally biased region" description="Polar residues" evidence="1">
    <location>
        <begin position="37"/>
        <end position="46"/>
    </location>
</feature>